<dbReference type="EMBL" id="SSTE01002358">
    <property type="protein sequence ID" value="KAA0063504.1"/>
    <property type="molecule type" value="Genomic_DNA"/>
</dbReference>
<dbReference type="Proteomes" id="UP000321393">
    <property type="component" value="Unassembled WGS sequence"/>
</dbReference>
<evidence type="ECO:0000256" key="8">
    <source>
        <dbReference type="ARBA" id="ARBA00023159"/>
    </source>
</evidence>
<feature type="modified residue" description="4-aspartylphosphate" evidence="11">
    <location>
        <position position="76"/>
    </location>
</feature>
<gene>
    <name evidence="14" type="ORF">E6C27_scaffold329G00080</name>
</gene>
<organism evidence="14 15">
    <name type="scientific">Cucumis melo var. makuwa</name>
    <name type="common">Oriental melon</name>
    <dbReference type="NCBI Taxonomy" id="1194695"/>
    <lineage>
        <taxon>Eukaryota</taxon>
        <taxon>Viridiplantae</taxon>
        <taxon>Streptophyta</taxon>
        <taxon>Embryophyta</taxon>
        <taxon>Tracheophyta</taxon>
        <taxon>Spermatophyta</taxon>
        <taxon>Magnoliopsida</taxon>
        <taxon>eudicotyledons</taxon>
        <taxon>Gunneridae</taxon>
        <taxon>Pentapetalae</taxon>
        <taxon>rosids</taxon>
        <taxon>fabids</taxon>
        <taxon>Cucurbitales</taxon>
        <taxon>Cucurbitaceae</taxon>
        <taxon>Benincaseae</taxon>
        <taxon>Cucumis</taxon>
    </lineage>
</organism>
<evidence type="ECO:0000259" key="13">
    <source>
        <dbReference type="PROSITE" id="PS50110"/>
    </source>
</evidence>
<evidence type="ECO:0000256" key="11">
    <source>
        <dbReference type="PROSITE-ProRule" id="PRU00169"/>
    </source>
</evidence>
<accession>A0A5A7V8H6</accession>
<keyword evidence="4" id="KW-0932">Cytokinin signaling pathway</keyword>
<reference evidence="14 15" key="1">
    <citation type="submission" date="2019-08" db="EMBL/GenBank/DDBJ databases">
        <title>Draft genome sequences of two oriental melons (Cucumis melo L. var makuwa).</title>
        <authorList>
            <person name="Kwon S.-Y."/>
        </authorList>
    </citation>
    <scope>NUCLEOTIDE SEQUENCE [LARGE SCALE GENOMIC DNA]</scope>
    <source>
        <strain evidence="15">cv. SW 3</strain>
        <tissue evidence="14">Leaf</tissue>
    </source>
</reference>
<evidence type="ECO:0000256" key="4">
    <source>
        <dbReference type="ARBA" id="ARBA00022864"/>
    </source>
</evidence>
<keyword evidence="9" id="KW-0804">Transcription</keyword>
<keyword evidence="5" id="KW-0902">Two-component regulatory system</keyword>
<sequence length="707" mass="77722">MTVEVRKTNLVGENDDMEQFPIGMRVLAVDDDPICLKVLENLLRKCQYHVTTTNQAVQALKMLRENKNRFDLVISDVNMPDMDGFKLLELVGLEMDLPVIMLSAHSNTELVKKGVIHGACDYLLKPVRIEELKNIWQHVLRRKKPSVKNQNKSINGNNTSQGVEVAKGCPPAVSTDNEKSGKRQKDQDDDEEGGEEDSTYENDDSSTQKKPRVNWYDGDENLHRKFVAAVNILGYEKAVPKKILDLMNVEGLTRENVASHLQALIILLPFKYRQYLKKLCSEEAQQCNKMGAFGGKHTFFRPMASLNGFSMTGTGRLSNATFSQYPSREIVGQLNSTAGLSLNDIASSGMIQSHKLSNSLSIIGKPHPAFFHTNQPPHTFNGISMSSDHIQLHRDKRTLSFKESNLINDASSFTVSTSFPDARMAVGSSSNYDFGVSSNSLILRGHKQQIHGDGEFGGQSSLKVTLDNQEPLDSGTGVSNILGHSQSNKNWPSSIQLPKFSSSVSVTGIYPPDGMPATYLTISSDQPDHDNFPIGFPSTSGDSSSQLDLRGDTQCYEELIGSVVEATNGRSKQQWEAAKQDYYSNHSSIVRDSLVSGNSVADPLNQSANQNNAICLGNISSSSTNQLNIGAPTFIHDGAEISTMNTWINYDGKILMDQTKLQHGFANSSFNSLDELVNALSKQDQDQSIQNNGEFGFDAQSLGSSCT</sequence>
<evidence type="ECO:0000256" key="1">
    <source>
        <dbReference type="ARBA" id="ARBA00004123"/>
    </source>
</evidence>
<dbReference type="CDD" id="cd17584">
    <property type="entry name" value="REC_typeB_ARR-like"/>
    <property type="match status" value="1"/>
</dbReference>
<feature type="compositionally biased region" description="Acidic residues" evidence="12">
    <location>
        <begin position="187"/>
        <end position="204"/>
    </location>
</feature>
<comment type="caution">
    <text evidence="14">The sequence shown here is derived from an EMBL/GenBank/DDBJ whole genome shotgun (WGS) entry which is preliminary data.</text>
</comment>
<evidence type="ECO:0000256" key="12">
    <source>
        <dbReference type="SAM" id="MobiDB-lite"/>
    </source>
</evidence>
<evidence type="ECO:0000313" key="14">
    <source>
        <dbReference type="EMBL" id="KAA0063504.1"/>
    </source>
</evidence>
<keyword evidence="3 11" id="KW-0597">Phosphoprotein</keyword>
<evidence type="ECO:0000256" key="2">
    <source>
        <dbReference type="ARBA" id="ARBA00006015"/>
    </source>
</evidence>
<name>A0A5A7V8H6_CUCMM</name>
<protein>
    <submittedName>
        <fullName evidence="14">Two-component response regulator ARR12-like</fullName>
    </submittedName>
</protein>
<dbReference type="PROSITE" id="PS50110">
    <property type="entry name" value="RESPONSE_REGULATORY"/>
    <property type="match status" value="1"/>
</dbReference>
<evidence type="ECO:0000256" key="9">
    <source>
        <dbReference type="ARBA" id="ARBA00023163"/>
    </source>
</evidence>
<dbReference type="SUPFAM" id="SSF52172">
    <property type="entry name" value="CheY-like"/>
    <property type="match status" value="1"/>
</dbReference>
<evidence type="ECO:0000256" key="5">
    <source>
        <dbReference type="ARBA" id="ARBA00023012"/>
    </source>
</evidence>
<dbReference type="InterPro" id="IPR011006">
    <property type="entry name" value="CheY-like_superfamily"/>
</dbReference>
<dbReference type="InterPro" id="IPR045279">
    <property type="entry name" value="ARR-like"/>
</dbReference>
<evidence type="ECO:0000256" key="3">
    <source>
        <dbReference type="ARBA" id="ARBA00022553"/>
    </source>
</evidence>
<dbReference type="AlphaFoldDB" id="A0A5A7V8H6"/>
<dbReference type="GO" id="GO:0003677">
    <property type="term" value="F:DNA binding"/>
    <property type="evidence" value="ECO:0007669"/>
    <property type="project" value="UniProtKB-KW"/>
</dbReference>
<feature type="compositionally biased region" description="Basic and acidic residues" evidence="12">
    <location>
        <begin position="176"/>
        <end position="186"/>
    </location>
</feature>
<evidence type="ECO:0000313" key="15">
    <source>
        <dbReference type="Proteomes" id="UP000321393"/>
    </source>
</evidence>
<dbReference type="InterPro" id="IPR001789">
    <property type="entry name" value="Sig_transdc_resp-reg_receiver"/>
</dbReference>
<evidence type="ECO:0000256" key="10">
    <source>
        <dbReference type="ARBA" id="ARBA00023242"/>
    </source>
</evidence>
<proteinExistence type="inferred from homology"/>
<keyword evidence="8" id="KW-0010">Activator</keyword>
<dbReference type="Gene3D" id="3.40.50.2300">
    <property type="match status" value="1"/>
</dbReference>
<dbReference type="InterPro" id="IPR006447">
    <property type="entry name" value="Myb_dom_plants"/>
</dbReference>
<dbReference type="InterPro" id="IPR017053">
    <property type="entry name" value="Response_reg_B-typ_pln"/>
</dbReference>
<dbReference type="NCBIfam" id="TIGR01557">
    <property type="entry name" value="myb_SHAQKYF"/>
    <property type="match status" value="1"/>
</dbReference>
<feature type="region of interest" description="Disordered" evidence="12">
    <location>
        <begin position="146"/>
        <end position="215"/>
    </location>
</feature>
<keyword evidence="7" id="KW-0238">DNA-binding</keyword>
<feature type="compositionally biased region" description="Polar residues" evidence="12">
    <location>
        <begin position="147"/>
        <end position="162"/>
    </location>
</feature>
<dbReference type="GO" id="GO:0000160">
    <property type="term" value="P:phosphorelay signal transduction system"/>
    <property type="evidence" value="ECO:0007669"/>
    <property type="project" value="UniProtKB-KW"/>
</dbReference>
<dbReference type="GO" id="GO:0003700">
    <property type="term" value="F:DNA-binding transcription factor activity"/>
    <property type="evidence" value="ECO:0007669"/>
    <property type="project" value="InterPro"/>
</dbReference>
<dbReference type="SMART" id="SM00448">
    <property type="entry name" value="REC"/>
    <property type="match status" value="1"/>
</dbReference>
<keyword evidence="10" id="KW-0539">Nucleus</keyword>
<dbReference type="GO" id="GO:0005634">
    <property type="term" value="C:nucleus"/>
    <property type="evidence" value="ECO:0007669"/>
    <property type="project" value="UniProtKB-SubCell"/>
</dbReference>
<dbReference type="Pfam" id="PF00072">
    <property type="entry name" value="Response_reg"/>
    <property type="match status" value="1"/>
</dbReference>
<dbReference type="OrthoDB" id="60033at2759"/>
<dbReference type="Gene3D" id="1.10.10.60">
    <property type="entry name" value="Homeodomain-like"/>
    <property type="match status" value="1"/>
</dbReference>
<comment type="similarity">
    <text evidence="2">Belongs to the ARR family. Type-B subfamily.</text>
</comment>
<feature type="domain" description="Response regulatory" evidence="13">
    <location>
        <begin position="25"/>
        <end position="140"/>
    </location>
</feature>
<dbReference type="PANTHER" id="PTHR43874:SF205">
    <property type="entry name" value="TWO-COMPONENT RESPONSE REGULATOR ORR23"/>
    <property type="match status" value="1"/>
</dbReference>
<dbReference type="InterPro" id="IPR009057">
    <property type="entry name" value="Homeodomain-like_sf"/>
</dbReference>
<keyword evidence="6" id="KW-0805">Transcription regulation</keyword>
<dbReference type="PANTHER" id="PTHR43874">
    <property type="entry name" value="TWO-COMPONENT RESPONSE REGULATOR"/>
    <property type="match status" value="1"/>
</dbReference>
<dbReference type="SUPFAM" id="SSF46689">
    <property type="entry name" value="Homeodomain-like"/>
    <property type="match status" value="1"/>
</dbReference>
<dbReference type="PIRSF" id="PIRSF036392">
    <property type="entry name" value="RR_ARR_type-B"/>
    <property type="match status" value="1"/>
</dbReference>
<comment type="subcellular location">
    <subcellularLocation>
        <location evidence="1">Nucleus</location>
    </subcellularLocation>
</comment>
<dbReference type="FunFam" id="1.10.10.60:FF:000007">
    <property type="entry name" value="Two-component response regulator"/>
    <property type="match status" value="1"/>
</dbReference>
<evidence type="ECO:0000256" key="7">
    <source>
        <dbReference type="ARBA" id="ARBA00023125"/>
    </source>
</evidence>
<evidence type="ECO:0000256" key="6">
    <source>
        <dbReference type="ARBA" id="ARBA00023015"/>
    </source>
</evidence>
<dbReference type="GO" id="GO:0009736">
    <property type="term" value="P:cytokinin-activated signaling pathway"/>
    <property type="evidence" value="ECO:0007669"/>
    <property type="project" value="UniProtKB-KW"/>
</dbReference>